<keyword evidence="4 8" id="KW-0808">Transferase</keyword>
<proteinExistence type="predicted"/>
<keyword evidence="9" id="KW-1185">Reference proteome</keyword>
<organism evidence="8 9">
    <name type="scientific">Gemmata massiliana</name>
    <dbReference type="NCBI Taxonomy" id="1210884"/>
    <lineage>
        <taxon>Bacteria</taxon>
        <taxon>Pseudomonadati</taxon>
        <taxon>Planctomycetota</taxon>
        <taxon>Planctomycetia</taxon>
        <taxon>Gemmatales</taxon>
        <taxon>Gemmataceae</taxon>
        <taxon>Gemmata</taxon>
    </lineage>
</organism>
<dbReference type="Proteomes" id="UP000464178">
    <property type="component" value="Chromosome"/>
</dbReference>
<evidence type="ECO:0000256" key="2">
    <source>
        <dbReference type="ARBA" id="ARBA00022475"/>
    </source>
</evidence>
<dbReference type="PANTHER" id="PTHR30606:SF10">
    <property type="entry name" value="PHOSPHATIDYLINOSITOL MANNOSIDE ACYLTRANSFERASE"/>
    <property type="match status" value="1"/>
</dbReference>
<keyword evidence="7" id="KW-1133">Transmembrane helix</keyword>
<evidence type="ECO:0000256" key="6">
    <source>
        <dbReference type="ARBA" id="ARBA00023315"/>
    </source>
</evidence>
<name>A0A6P2DIW8_9BACT</name>
<evidence type="ECO:0000256" key="1">
    <source>
        <dbReference type="ARBA" id="ARBA00004533"/>
    </source>
</evidence>
<dbReference type="GO" id="GO:0005886">
    <property type="term" value="C:plasma membrane"/>
    <property type="evidence" value="ECO:0007669"/>
    <property type="project" value="UniProtKB-SubCell"/>
</dbReference>
<accession>A0A6P2DIW8</accession>
<evidence type="ECO:0000256" key="3">
    <source>
        <dbReference type="ARBA" id="ARBA00022519"/>
    </source>
</evidence>
<protein>
    <recommendedName>
        <fullName evidence="10">Lipid A biosynthesis acyltransferase</fullName>
    </recommendedName>
</protein>
<evidence type="ECO:0000256" key="7">
    <source>
        <dbReference type="SAM" id="Phobius"/>
    </source>
</evidence>
<dbReference type="KEGG" id="gms:SOIL9_74630"/>
<dbReference type="GO" id="GO:0009247">
    <property type="term" value="P:glycolipid biosynthetic process"/>
    <property type="evidence" value="ECO:0007669"/>
    <property type="project" value="UniProtKB-ARBA"/>
</dbReference>
<dbReference type="InterPro" id="IPR004960">
    <property type="entry name" value="LipA_acyltrans"/>
</dbReference>
<sequence length="327" mass="36833">MAKKARNRAVDFTVYLVVRSLVAAVQMVSPRIAYAVADFLAWLVYTLVKSRRRIALENVRAAFPELSANPGAADQLVRGMYHHFLRAIIELMLLPRKLHHTTLRKLLVLPHGAEMLPPLVSDRAALLVTAHFGNWEMAGFAMGLFGFHTHAIARVLDNPYLERFALHFRQRTGQTIIAKNDDFARLTDTLSRYGKVATLADQDAGPRGVFVDFFGRPASTHKAIALMAMEFDAVMVVMGVPRVSRADYPQCADFDPSSPLAPMYYAVKCADVIDPRDYADNPNAVKAITARYTTALEKLIREYPEQYFWLHRRWKHQPKAKAVKPAA</sequence>
<dbReference type="AlphaFoldDB" id="A0A6P2DIW8"/>
<keyword evidence="3" id="KW-0997">Cell inner membrane</keyword>
<keyword evidence="6 8" id="KW-0012">Acyltransferase</keyword>
<gene>
    <name evidence="8" type="ORF">SOIL9_74630</name>
</gene>
<keyword evidence="7" id="KW-0812">Transmembrane</keyword>
<reference evidence="8 9" key="1">
    <citation type="submission" date="2019-05" db="EMBL/GenBank/DDBJ databases">
        <authorList>
            <consortium name="Science for Life Laboratories"/>
        </authorList>
    </citation>
    <scope>NUCLEOTIDE SEQUENCE [LARGE SCALE GENOMIC DNA]</scope>
    <source>
        <strain evidence="8">Soil9</strain>
    </source>
</reference>
<evidence type="ECO:0000256" key="5">
    <source>
        <dbReference type="ARBA" id="ARBA00023136"/>
    </source>
</evidence>
<dbReference type="RefSeq" id="WP_162672785.1">
    <property type="nucleotide sequence ID" value="NZ_LR593886.1"/>
</dbReference>
<keyword evidence="5 7" id="KW-0472">Membrane</keyword>
<dbReference type="PANTHER" id="PTHR30606">
    <property type="entry name" value="LIPID A BIOSYNTHESIS LAUROYL ACYLTRANSFERASE"/>
    <property type="match status" value="1"/>
</dbReference>
<dbReference type="GO" id="GO:0016746">
    <property type="term" value="F:acyltransferase activity"/>
    <property type="evidence" value="ECO:0007669"/>
    <property type="project" value="UniProtKB-KW"/>
</dbReference>
<comment type="subcellular location">
    <subcellularLocation>
        <location evidence="1">Cell inner membrane</location>
    </subcellularLocation>
</comment>
<keyword evidence="2" id="KW-1003">Cell membrane</keyword>
<dbReference type="CDD" id="cd07984">
    <property type="entry name" value="LPLAT_LABLAT-like"/>
    <property type="match status" value="1"/>
</dbReference>
<evidence type="ECO:0000256" key="4">
    <source>
        <dbReference type="ARBA" id="ARBA00022679"/>
    </source>
</evidence>
<evidence type="ECO:0000313" key="8">
    <source>
        <dbReference type="EMBL" id="VTS02598.1"/>
    </source>
</evidence>
<evidence type="ECO:0000313" key="9">
    <source>
        <dbReference type="Proteomes" id="UP000464178"/>
    </source>
</evidence>
<dbReference type="EMBL" id="LR593886">
    <property type="protein sequence ID" value="VTS02598.1"/>
    <property type="molecule type" value="Genomic_DNA"/>
</dbReference>
<feature type="transmembrane region" description="Helical" evidence="7">
    <location>
        <begin position="9"/>
        <end position="26"/>
    </location>
</feature>
<evidence type="ECO:0008006" key="10">
    <source>
        <dbReference type="Google" id="ProtNLM"/>
    </source>
</evidence>
<dbReference type="Pfam" id="PF03279">
    <property type="entry name" value="Lip_A_acyltrans"/>
    <property type="match status" value="1"/>
</dbReference>